<evidence type="ECO:0000313" key="3">
    <source>
        <dbReference type="Proteomes" id="UP000681290"/>
    </source>
</evidence>
<keyword evidence="1" id="KW-1133">Transmembrane helix</keyword>
<organism evidence="2 3">
    <name type="scientific">Paenibacillus woosongensis</name>
    <dbReference type="NCBI Taxonomy" id="307580"/>
    <lineage>
        <taxon>Bacteria</taxon>
        <taxon>Bacillati</taxon>
        <taxon>Bacillota</taxon>
        <taxon>Bacilli</taxon>
        <taxon>Bacillales</taxon>
        <taxon>Paenibacillaceae</taxon>
        <taxon>Paenibacillus</taxon>
    </lineage>
</organism>
<name>A0ABQ4MR85_9BACL</name>
<dbReference type="EMBL" id="BOSM01000003">
    <property type="protein sequence ID" value="GIP58513.1"/>
    <property type="molecule type" value="Genomic_DNA"/>
</dbReference>
<dbReference type="InterPro" id="IPR025945">
    <property type="entry name" value="DHHW"/>
</dbReference>
<comment type="caution">
    <text evidence="2">The sequence shown here is derived from an EMBL/GenBank/DDBJ whole genome shotgun (WGS) entry which is preliminary data.</text>
</comment>
<evidence type="ECO:0000256" key="1">
    <source>
        <dbReference type="SAM" id="Phobius"/>
    </source>
</evidence>
<feature type="transmembrane region" description="Helical" evidence="1">
    <location>
        <begin position="12"/>
        <end position="30"/>
    </location>
</feature>
<accession>A0ABQ4MR85</accession>
<gene>
    <name evidence="2" type="ORF">J15TS10_23270</name>
</gene>
<dbReference type="Pfam" id="PF14286">
    <property type="entry name" value="DHHW"/>
    <property type="match status" value="1"/>
</dbReference>
<proteinExistence type="predicted"/>
<evidence type="ECO:0000313" key="2">
    <source>
        <dbReference type="EMBL" id="GIP58513.1"/>
    </source>
</evidence>
<keyword evidence="1" id="KW-0472">Membrane</keyword>
<reference evidence="2 3" key="1">
    <citation type="submission" date="2021-03" db="EMBL/GenBank/DDBJ databases">
        <title>Antimicrobial resistance genes in bacteria isolated from Japanese honey, and their potential for conferring macrolide and lincosamide resistance in the American foulbrood pathogen Paenibacillus larvae.</title>
        <authorList>
            <person name="Okamoto M."/>
            <person name="Kumagai M."/>
            <person name="Kanamori H."/>
            <person name="Takamatsu D."/>
        </authorList>
    </citation>
    <scope>NUCLEOTIDE SEQUENCE [LARGE SCALE GENOMIC DNA]</scope>
    <source>
        <strain evidence="2 3">J15TS10</strain>
    </source>
</reference>
<keyword evidence="1" id="KW-0812">Transmembrane</keyword>
<dbReference type="Proteomes" id="UP000681290">
    <property type="component" value="Unassembled WGS sequence"/>
</dbReference>
<sequence length="383" mass="43946">MLIGYDKRTRTMTAWLLLLFIGTMVVMNVLTPDKDFAEAENRVLEKPPAFELRSLLSGTFTASYERYVSDQFAFRGVWVGIKTDAERIVGKKDSNGVYLGEDGYLFQHFTSPNAAEVEKRIAAIHSFHRATPGLNKYVMLVPTSAALLADKLPANAQTGNERAAINQVQQSLRSDIRFVEVYPALHDHRGMSIYYKTDHHWTSTGAYYGYQALCRRMGIVPKSEAAFDIRQATDKFYGSLYSKSGYRHLKPDRIDLYLPREESQIRVEYVDEGRTTNSLYELEQLNKKDKYAVFLNGNHPLIRITMANPTGKKLLVIKDSYANSLVPFLLEHFAEIDVVDLRYYDESLLKLVEDRQFQDMIILYNVHTFFEDISILNLSEVTK</sequence>
<keyword evidence="3" id="KW-1185">Reference proteome</keyword>
<protein>
    <submittedName>
        <fullName evidence="2">Membrane protein</fullName>
    </submittedName>
</protein>